<sequence length="327" mass="34347">MNVSPSGATIPGVDHHRVSVNGTELHYVAAGEAGSPVLLVHGFPETWWVFHKLIPLLSGQHRVFAVDLRGFGDSATAEPEHDSATSAQDLSDLIVRLGLGPVHLTGQDISGPTTFRVAATHPELVRSYGAIETGLPGFGLETLADVTHGGAWHIGVLAAPGIPEMLLAGRERAFIAEYAFPSLSATSDAFSKNDIDEFTRSCTRPDAFTGASGLYRSMLTEGNEIREPATHKLSMPVLAVGGGSGAFTSATFRQAATDVSAVCHSTVSGTTRPSRHPTASRTPSSPSARRSTPRNNITVPLQPGSLAGIVPAAAPNHPGRLRHRARP</sequence>
<feature type="region of interest" description="Disordered" evidence="1">
    <location>
        <begin position="266"/>
        <end position="327"/>
    </location>
</feature>
<feature type="domain" description="AB hydrolase-1" evidence="2">
    <location>
        <begin position="36"/>
        <end position="133"/>
    </location>
</feature>
<reference evidence="3 4" key="1">
    <citation type="submission" date="2023-11" db="EMBL/GenBank/DDBJ databases">
        <title>30 novel species of actinomycetes from the DSMZ collection.</title>
        <authorList>
            <person name="Nouioui I."/>
        </authorList>
    </citation>
    <scope>NUCLEOTIDE SEQUENCE [LARGE SCALE GENOMIC DNA]</scope>
    <source>
        <strain evidence="3 4">DSM 41602</strain>
    </source>
</reference>
<proteinExistence type="predicted"/>
<dbReference type="InterPro" id="IPR029058">
    <property type="entry name" value="AB_hydrolase_fold"/>
</dbReference>
<evidence type="ECO:0000259" key="2">
    <source>
        <dbReference type="Pfam" id="PF00561"/>
    </source>
</evidence>
<evidence type="ECO:0000256" key="1">
    <source>
        <dbReference type="SAM" id="MobiDB-lite"/>
    </source>
</evidence>
<organism evidence="3 4">
    <name type="scientific">Streptomyces antimycoticus</name>
    <dbReference type="NCBI Taxonomy" id="68175"/>
    <lineage>
        <taxon>Bacteria</taxon>
        <taxon>Bacillati</taxon>
        <taxon>Actinomycetota</taxon>
        <taxon>Actinomycetes</taxon>
        <taxon>Kitasatosporales</taxon>
        <taxon>Streptomycetaceae</taxon>
        <taxon>Streptomyces</taxon>
        <taxon>Streptomyces violaceusniger group</taxon>
    </lineage>
</organism>
<dbReference type="GO" id="GO:0016787">
    <property type="term" value="F:hydrolase activity"/>
    <property type="evidence" value="ECO:0007669"/>
    <property type="project" value="UniProtKB-KW"/>
</dbReference>
<accession>A0ABD5JN84</accession>
<evidence type="ECO:0000313" key="4">
    <source>
        <dbReference type="Proteomes" id="UP001354649"/>
    </source>
</evidence>
<dbReference type="EMBL" id="JAZBJQ010000058">
    <property type="protein sequence ID" value="MEE4589912.1"/>
    <property type="molecule type" value="Genomic_DNA"/>
</dbReference>
<feature type="compositionally biased region" description="Low complexity" evidence="1">
    <location>
        <begin position="270"/>
        <end position="294"/>
    </location>
</feature>
<evidence type="ECO:0000313" key="3">
    <source>
        <dbReference type="EMBL" id="MEE4589912.1"/>
    </source>
</evidence>
<dbReference type="Gene3D" id="3.40.50.1820">
    <property type="entry name" value="alpha/beta hydrolase"/>
    <property type="match status" value="1"/>
</dbReference>
<dbReference type="SUPFAM" id="SSF53474">
    <property type="entry name" value="alpha/beta-Hydrolases"/>
    <property type="match status" value="1"/>
</dbReference>
<protein>
    <submittedName>
        <fullName evidence="3">Alpha/beta hydrolase</fullName>
    </submittedName>
</protein>
<dbReference type="AlphaFoldDB" id="A0ABD5JN84"/>
<name>A0ABD5JN84_9ACTN</name>
<gene>
    <name evidence="3" type="ORF">V2K49_44170</name>
</gene>
<dbReference type="Pfam" id="PF00561">
    <property type="entry name" value="Abhydrolase_1"/>
    <property type="match status" value="1"/>
</dbReference>
<keyword evidence="3" id="KW-0378">Hydrolase</keyword>
<dbReference type="PANTHER" id="PTHR43329">
    <property type="entry name" value="EPOXIDE HYDROLASE"/>
    <property type="match status" value="1"/>
</dbReference>
<dbReference type="Proteomes" id="UP001354649">
    <property type="component" value="Unassembled WGS sequence"/>
</dbReference>
<comment type="caution">
    <text evidence="3">The sequence shown here is derived from an EMBL/GenBank/DDBJ whole genome shotgun (WGS) entry which is preliminary data.</text>
</comment>
<dbReference type="InterPro" id="IPR000073">
    <property type="entry name" value="AB_hydrolase_1"/>
</dbReference>